<dbReference type="PANTHER" id="PTHR21064">
    <property type="entry name" value="AMINOGLYCOSIDE PHOSPHOTRANSFERASE DOMAIN-CONTAINING PROTEIN-RELATED"/>
    <property type="match status" value="1"/>
</dbReference>
<feature type="domain" description="Aminoglycoside phosphotransferase" evidence="2">
    <location>
        <begin position="26"/>
        <end position="275"/>
    </location>
</feature>
<dbReference type="InterPro" id="IPR011009">
    <property type="entry name" value="Kinase-like_dom_sf"/>
</dbReference>
<gene>
    <name evidence="3" type="ORF">EKD16_21885</name>
</gene>
<dbReference type="PANTHER" id="PTHR21064:SF6">
    <property type="entry name" value="AMINOGLYCOSIDE PHOSPHOTRANSFERASE DOMAIN-CONTAINING PROTEIN"/>
    <property type="match status" value="1"/>
</dbReference>
<dbReference type="OrthoDB" id="3281564at2"/>
<keyword evidence="3" id="KW-0808">Transferase</keyword>
<dbReference type="GO" id="GO:0019202">
    <property type="term" value="F:amino acid kinase activity"/>
    <property type="evidence" value="ECO:0007669"/>
    <property type="project" value="TreeGrafter"/>
</dbReference>
<dbReference type="Gene3D" id="3.90.1200.10">
    <property type="match status" value="1"/>
</dbReference>
<evidence type="ECO:0000313" key="3">
    <source>
        <dbReference type="EMBL" id="QBI56130.1"/>
    </source>
</evidence>
<reference evidence="3 4" key="1">
    <citation type="submission" date="2019-02" db="EMBL/GenBank/DDBJ databases">
        <authorList>
            <person name="Khodamoradi S."/>
            <person name="Hahnke R.L."/>
            <person name="Kaempfer P."/>
            <person name="Schumann P."/>
            <person name="Rohde M."/>
            <person name="Steinert M."/>
            <person name="Luzhetskyy A."/>
            <person name="Wink J."/>
            <person name="Ruckert C."/>
        </authorList>
    </citation>
    <scope>NUCLEOTIDE SEQUENCE [LARGE SCALE GENOMIC DNA]</scope>
    <source>
        <strain evidence="3 4">M2</strain>
    </source>
</reference>
<dbReference type="InterPro" id="IPR002575">
    <property type="entry name" value="Aminoglycoside_PTrfase"/>
</dbReference>
<evidence type="ECO:0000256" key="1">
    <source>
        <dbReference type="ARBA" id="ARBA00038240"/>
    </source>
</evidence>
<dbReference type="RefSeq" id="WP_131100800.1">
    <property type="nucleotide sequence ID" value="NZ_CP036455.1"/>
</dbReference>
<evidence type="ECO:0000313" key="4">
    <source>
        <dbReference type="Proteomes" id="UP000292235"/>
    </source>
</evidence>
<accession>A0A4P6Q702</accession>
<dbReference type="Proteomes" id="UP000292235">
    <property type="component" value="Chromosome"/>
</dbReference>
<dbReference type="InterPro" id="IPR050249">
    <property type="entry name" value="Pseudomonas-type_ThrB"/>
</dbReference>
<dbReference type="Pfam" id="PF01636">
    <property type="entry name" value="APH"/>
    <property type="match status" value="1"/>
</dbReference>
<dbReference type="AlphaFoldDB" id="A0A4P6Q702"/>
<evidence type="ECO:0000259" key="2">
    <source>
        <dbReference type="Pfam" id="PF01636"/>
    </source>
</evidence>
<dbReference type="KEGG" id="strr:EKD16_21885"/>
<comment type="similarity">
    <text evidence="1">Belongs to the pseudomonas-type ThrB family.</text>
</comment>
<name>A0A4P6Q702_9ACTN</name>
<proteinExistence type="inferred from homology"/>
<protein>
    <submittedName>
        <fullName evidence="3">Homoserine kinase</fullName>
    </submittedName>
</protein>
<dbReference type="EMBL" id="CP036455">
    <property type="protein sequence ID" value="QBI56130.1"/>
    <property type="molecule type" value="Genomic_DNA"/>
</dbReference>
<keyword evidence="4" id="KW-1185">Reference proteome</keyword>
<organism evidence="3 4">
    <name type="scientific">Streptomonospora litoralis</name>
    <dbReference type="NCBI Taxonomy" id="2498135"/>
    <lineage>
        <taxon>Bacteria</taxon>
        <taxon>Bacillati</taxon>
        <taxon>Actinomycetota</taxon>
        <taxon>Actinomycetes</taxon>
        <taxon>Streptosporangiales</taxon>
        <taxon>Nocardiopsidaceae</taxon>
        <taxon>Streptomonospora</taxon>
    </lineage>
</organism>
<keyword evidence="3" id="KW-0418">Kinase</keyword>
<sequence length="358" mass="38746">MPNSAGLSATVARVLDERYGLAPAQLSPVRGGQHTVNLRADSGKRAMFVKTYEDSADLATERRAIALSEFAGENGVPVSPVIDNREGDPIDTSSPVAMSVWEWMPGSAAQELNPSIAEQAGRALGHLHRATADLTESRRPAGPVQDAWRGIDTDGISATIDHLLGIIEERVHAGQAGPFDTLAARTLTERRAMLPALPSLAAELPGDLTVQVLHGDYAPRNLLFDDEGRLTAVLDFSPPTPGLLAYDIGRAALFATTLARGDWLDCANALLTAYLDVNPTVTASDLQACYHVPVIQLLRSLYGIKQHYLSPGIDQADLDDFWHMRHRAAQTLLEHRGSIEDMLTKLAHHLPPTRPSRC</sequence>
<dbReference type="SUPFAM" id="SSF56112">
    <property type="entry name" value="Protein kinase-like (PK-like)"/>
    <property type="match status" value="1"/>
</dbReference>